<evidence type="ECO:0000256" key="1">
    <source>
        <dbReference type="ARBA" id="ARBA00022723"/>
    </source>
</evidence>
<evidence type="ECO:0000313" key="6">
    <source>
        <dbReference type="Proteomes" id="UP000832034"/>
    </source>
</evidence>
<evidence type="ECO:0000313" key="5">
    <source>
        <dbReference type="EMBL" id="UOO92811.1"/>
    </source>
</evidence>
<name>A0ABY4EBY6_VITST</name>
<dbReference type="EC" id="2.7.7.7" evidence="5"/>
<keyword evidence="2 3" id="KW-0408">Iron</keyword>
<dbReference type="SUPFAM" id="SSF52540">
    <property type="entry name" value="P-loop containing nucleoside triphosphate hydrolases"/>
    <property type="match status" value="1"/>
</dbReference>
<keyword evidence="3" id="KW-0349">Heme</keyword>
<dbReference type="InterPro" id="IPR004622">
    <property type="entry name" value="DNA_pol_HolB"/>
</dbReference>
<keyword evidence="5" id="KW-0808">Transferase</keyword>
<protein>
    <submittedName>
        <fullName evidence="5">DNA polymerase III subunit delta</fullName>
        <ecNumber evidence="5">2.7.7.7</ecNumber>
    </submittedName>
</protein>
<evidence type="ECO:0000256" key="2">
    <source>
        <dbReference type="ARBA" id="ARBA00023004"/>
    </source>
</evidence>
<dbReference type="InterPro" id="IPR027417">
    <property type="entry name" value="P-loop_NTPase"/>
</dbReference>
<keyword evidence="1 3" id="KW-0479">Metal-binding</keyword>
<proteinExistence type="predicted"/>
<dbReference type="InterPro" id="IPR050238">
    <property type="entry name" value="DNA_Rep/Repair_Clamp_Loader"/>
</dbReference>
<dbReference type="NCBIfam" id="TIGR00678">
    <property type="entry name" value="holB"/>
    <property type="match status" value="1"/>
</dbReference>
<dbReference type="EMBL" id="CP091512">
    <property type="protein sequence ID" value="UOO92811.1"/>
    <property type="molecule type" value="Genomic_DNA"/>
</dbReference>
<dbReference type="GO" id="GO:0003887">
    <property type="term" value="F:DNA-directed DNA polymerase activity"/>
    <property type="evidence" value="ECO:0007669"/>
    <property type="project" value="UniProtKB-EC"/>
</dbReference>
<evidence type="ECO:0000256" key="3">
    <source>
        <dbReference type="PROSITE-ProRule" id="PRU00433"/>
    </source>
</evidence>
<dbReference type="RefSeq" id="WP_019957143.1">
    <property type="nucleotide sequence ID" value="NZ_CP091512.1"/>
</dbReference>
<dbReference type="PANTHER" id="PTHR11669:SF8">
    <property type="entry name" value="DNA POLYMERASE III SUBUNIT DELTA"/>
    <property type="match status" value="1"/>
</dbReference>
<dbReference type="PANTHER" id="PTHR11669">
    <property type="entry name" value="REPLICATION FACTOR C / DNA POLYMERASE III GAMMA-TAU SUBUNIT"/>
    <property type="match status" value="1"/>
</dbReference>
<reference evidence="5" key="2">
    <citation type="journal article" date="2022" name="Res Sq">
        <title>Evolution of multicellular longitudinally dividing oral cavity symbionts (Neisseriaceae).</title>
        <authorList>
            <person name="Nyongesa S."/>
            <person name="Weber P."/>
            <person name="Bernet E."/>
            <person name="Pullido F."/>
            <person name="Nieckarz M."/>
            <person name="Delaby M."/>
            <person name="Nieves C."/>
            <person name="Viehboeck T."/>
            <person name="Krause N."/>
            <person name="Rivera-Millot A."/>
            <person name="Nakamura A."/>
            <person name="Vischer N."/>
            <person name="VanNieuwenhze M."/>
            <person name="Brun Y."/>
            <person name="Cava F."/>
            <person name="Bulgheresi S."/>
            <person name="Veyrier F."/>
        </authorList>
    </citation>
    <scope>NUCLEOTIDE SEQUENCE</scope>
    <source>
        <strain evidence="5">SAG 1488-6</strain>
    </source>
</reference>
<accession>A0ABY4EBY6</accession>
<feature type="domain" description="Cytochrome c" evidence="4">
    <location>
        <begin position="28"/>
        <end position="136"/>
    </location>
</feature>
<gene>
    <name evidence="5" type="primary">holB</name>
    <name evidence="5" type="ORF">LVJ81_01825</name>
</gene>
<reference evidence="5" key="1">
    <citation type="submission" date="2021-12" db="EMBL/GenBank/DDBJ databases">
        <authorList>
            <person name="Veyrier F.J."/>
        </authorList>
    </citation>
    <scope>NUCLEOTIDE SEQUENCE</scope>
    <source>
        <strain evidence="5">SAG 1488-6</strain>
    </source>
</reference>
<dbReference type="Pfam" id="PF13177">
    <property type="entry name" value="DNA_pol3_delta2"/>
    <property type="match status" value="1"/>
</dbReference>
<evidence type="ECO:0000259" key="4">
    <source>
        <dbReference type="PROSITE" id="PS51007"/>
    </source>
</evidence>
<dbReference type="InterPro" id="IPR009056">
    <property type="entry name" value="Cyt_c-like_dom"/>
</dbReference>
<keyword evidence="5" id="KW-0548">Nucleotidyltransferase</keyword>
<keyword evidence="6" id="KW-1185">Reference proteome</keyword>
<dbReference type="Proteomes" id="UP000832034">
    <property type="component" value="Chromosome"/>
</dbReference>
<sequence>MIYPWQQASWQHLSARWQTLPHAVLLSGQQGIGKQVFAQHLAQTLLCEQPLAQQACQQCSGCHLFAQNSHPDYLFVTPEQDASSARKLAQIKVDTVREILAFAQLSSHQGGKRVVVISPAESLNIQAANALLKVLEEPPENVVFILISHHRDRLLPTVLSRLQIIAMPKPTPQEVQTYWQQQGLQADMAQLAFHAGSPLQQEDEAVSALREQWLHVLAKPRLLALLDFAHSFDQQKRPLAEALDWLYKWLVDAALAQQNVNALYYPQHQQALSQLPAYPTYLWQQLVEKLHDLMPFGHHTLNVKLQLEDICIDYLNLMTTKES</sequence>
<dbReference type="Gene3D" id="3.40.50.300">
    <property type="entry name" value="P-loop containing nucleotide triphosphate hydrolases"/>
    <property type="match status" value="1"/>
</dbReference>
<organism evidence="5 6">
    <name type="scientific">Vitreoscilla stercoraria</name>
    <dbReference type="NCBI Taxonomy" id="61"/>
    <lineage>
        <taxon>Bacteria</taxon>
        <taxon>Pseudomonadati</taxon>
        <taxon>Pseudomonadota</taxon>
        <taxon>Betaproteobacteria</taxon>
        <taxon>Neisseriales</taxon>
        <taxon>Neisseriaceae</taxon>
        <taxon>Vitreoscilla</taxon>
    </lineage>
</organism>
<dbReference type="PROSITE" id="PS51007">
    <property type="entry name" value="CYTC"/>
    <property type="match status" value="1"/>
</dbReference>